<sequence length="64" mass="7591">MWKQILNNSKFSSGSFPDSNLKYLRMIGICILRKYKVCLRLLLTLFSSKFNSYFITKSTFFFFG</sequence>
<proteinExistence type="predicted"/>
<evidence type="ECO:0000313" key="2">
    <source>
        <dbReference type="Proteomes" id="UP000189337"/>
    </source>
</evidence>
<dbReference type="AlphaFoldDB" id="A0AB73M2R4"/>
<gene>
    <name evidence="1" type="ORF">BWD14_18400</name>
</gene>
<organism evidence="1 2">
    <name type="scientific">Leptospira santarosai</name>
    <dbReference type="NCBI Taxonomy" id="28183"/>
    <lineage>
        <taxon>Bacteria</taxon>
        <taxon>Pseudomonadati</taxon>
        <taxon>Spirochaetota</taxon>
        <taxon>Spirochaetia</taxon>
        <taxon>Leptospirales</taxon>
        <taxon>Leptospiraceae</taxon>
        <taxon>Leptospira</taxon>
    </lineage>
</organism>
<dbReference type="EMBL" id="MTSU01000026">
    <property type="protein sequence ID" value="ONF91134.1"/>
    <property type="molecule type" value="Genomic_DNA"/>
</dbReference>
<dbReference type="Proteomes" id="UP000189337">
    <property type="component" value="Unassembled WGS sequence"/>
</dbReference>
<name>A0AB73M2R4_9LEPT</name>
<accession>A0AB73M2R4</accession>
<comment type="caution">
    <text evidence="1">The sequence shown here is derived from an EMBL/GenBank/DDBJ whole genome shotgun (WGS) entry which is preliminary data.</text>
</comment>
<reference evidence="1 2" key="1">
    <citation type="submission" date="2017-01" db="EMBL/GenBank/DDBJ databases">
        <title>Comparative genomic analysis of Brazilian Leptospira santarosai.</title>
        <authorList>
            <person name="Moreno L.Z."/>
            <person name="Miraglia F."/>
            <person name="Kremer F.S."/>
            <person name="Eslabao M.R."/>
            <person name="Lilenbaum W."/>
            <person name="Dellagostin O.A."/>
            <person name="Moreno A.M."/>
        </authorList>
    </citation>
    <scope>NUCLEOTIDE SEQUENCE [LARGE SCALE GENOMIC DNA]</scope>
    <source>
        <strain evidence="1 2">M52/8-19</strain>
    </source>
</reference>
<evidence type="ECO:0000313" key="1">
    <source>
        <dbReference type="EMBL" id="ONF91134.1"/>
    </source>
</evidence>
<protein>
    <submittedName>
        <fullName evidence="1">Uncharacterized protein</fullName>
    </submittedName>
</protein>